<dbReference type="AlphaFoldDB" id="X0YL92"/>
<comment type="caution">
    <text evidence="1">The sequence shown here is derived from an EMBL/GenBank/DDBJ whole genome shotgun (WGS) entry which is preliminary data.</text>
</comment>
<sequence>MSIGKTEVINAGLLLIGATKIIALTDATKARRLASSMFDLVLRGVYDLPINWNFATCRTELSQLSTAPDFGYDYQYELPVNFRRVIALVDEDGDEVEYKHRREVAIITSGSDEKEYDVFLSNKDEAFIKYIRLREDPNKWPGYFIKLVAID</sequence>
<accession>X0YL92</accession>
<feature type="non-terminal residue" evidence="1">
    <location>
        <position position="151"/>
    </location>
</feature>
<evidence type="ECO:0000313" key="1">
    <source>
        <dbReference type="EMBL" id="GAG47792.1"/>
    </source>
</evidence>
<proteinExistence type="predicted"/>
<organism evidence="1">
    <name type="scientific">marine sediment metagenome</name>
    <dbReference type="NCBI Taxonomy" id="412755"/>
    <lineage>
        <taxon>unclassified sequences</taxon>
        <taxon>metagenomes</taxon>
        <taxon>ecological metagenomes</taxon>
    </lineage>
</organism>
<reference evidence="1" key="1">
    <citation type="journal article" date="2014" name="Front. Microbiol.">
        <title>High frequency of phylogenetically diverse reductive dehalogenase-homologous genes in deep subseafloor sedimentary metagenomes.</title>
        <authorList>
            <person name="Kawai M."/>
            <person name="Futagami T."/>
            <person name="Toyoda A."/>
            <person name="Takaki Y."/>
            <person name="Nishi S."/>
            <person name="Hori S."/>
            <person name="Arai W."/>
            <person name="Tsubouchi T."/>
            <person name="Morono Y."/>
            <person name="Uchiyama I."/>
            <person name="Ito T."/>
            <person name="Fujiyama A."/>
            <person name="Inagaki F."/>
            <person name="Takami H."/>
        </authorList>
    </citation>
    <scope>NUCLEOTIDE SEQUENCE</scope>
    <source>
        <strain evidence="1">Expedition CK06-06</strain>
    </source>
</reference>
<gene>
    <name evidence="1" type="ORF">S01H1_82135</name>
</gene>
<dbReference type="EMBL" id="BARS01055658">
    <property type="protein sequence ID" value="GAG47792.1"/>
    <property type="molecule type" value="Genomic_DNA"/>
</dbReference>
<name>X0YL92_9ZZZZ</name>
<protein>
    <submittedName>
        <fullName evidence="1">Uncharacterized protein</fullName>
    </submittedName>
</protein>